<evidence type="ECO:0000256" key="18">
    <source>
        <dbReference type="SAM" id="MobiDB-lite"/>
    </source>
</evidence>
<name>A0A4R2CVM8_SHIGR</name>
<comment type="subcellular location">
    <subcellularLocation>
        <location evidence="1">Cell inner membrane</location>
        <topology evidence="1">Single-pass membrane protein</topology>
    </subcellularLocation>
    <subcellularLocation>
        <location evidence="15">Cell membrane</location>
        <topology evidence="15">Single-pass membrane protein</topology>
    </subcellularLocation>
</comment>
<dbReference type="InterPro" id="IPR050059">
    <property type="entry name" value="ATP_synthase_B_chain"/>
</dbReference>
<comment type="function">
    <text evidence="13">Component of the F(0) channel, it forms part of the peripheral stalk, linking F(1) to F(0). The b'-subunit is a diverged and duplicated form of b found in plants and photosynthetic bacteria.</text>
</comment>
<comment type="function">
    <text evidence="12 15">F(1)F(0) ATP synthase produces ATP from ADP in the presence of a proton or sodium gradient. F-type ATPases consist of two structural domains, F(1) containing the extramembraneous catalytic core and F(0) containing the membrane proton channel, linked together by a central stalk and a peripheral stalk. During catalysis, ATP synthesis in the catalytic domain of F(1) is coupled via a rotary mechanism of the central stalk subunits to proton translocation.</text>
</comment>
<keyword evidence="6 15" id="KW-0812">Transmembrane</keyword>
<keyword evidence="17" id="KW-0175">Coiled coil</keyword>
<dbReference type="PANTHER" id="PTHR33445:SF1">
    <property type="entry name" value="ATP SYNTHASE SUBUNIT B"/>
    <property type="match status" value="1"/>
</dbReference>
<keyword evidence="3 15" id="KW-0813">Transport</keyword>
<keyword evidence="4 15" id="KW-1003">Cell membrane</keyword>
<gene>
    <name evidence="15" type="primary">atpF</name>
    <name evidence="19" type="ORF">EV665_106165</name>
</gene>
<comment type="subunit">
    <text evidence="14 15">F-type ATPases have 2 components, F(1) - the catalytic core - and F(0) - the membrane proton channel. F(1) has five subunits: alpha(3), beta(3), gamma(1), delta(1), epsilon(1). F(0) has three main subunits: a(1), b(2) and c(10-14). The alpha and beta chains form an alternating ring which encloses part of the gamma chain. F(1) is attached to F(0) by a central stalk formed by the gamma and epsilon chains, while a peripheral stalk is formed by the delta and b chains.</text>
</comment>
<keyword evidence="9 15" id="KW-0406">Ion transport</keyword>
<dbReference type="CDD" id="cd06503">
    <property type="entry name" value="ATP-synt_Fo_b"/>
    <property type="match status" value="1"/>
</dbReference>
<feature type="region of interest" description="Disordered" evidence="18">
    <location>
        <begin position="19"/>
        <end position="38"/>
    </location>
</feature>
<dbReference type="Pfam" id="PF00430">
    <property type="entry name" value="ATP-synt_B"/>
    <property type="match status" value="1"/>
</dbReference>
<keyword evidence="20" id="KW-1185">Reference proteome</keyword>
<dbReference type="GO" id="GO:0005886">
    <property type="term" value="C:plasma membrane"/>
    <property type="evidence" value="ECO:0007669"/>
    <property type="project" value="UniProtKB-SubCell"/>
</dbReference>
<keyword evidence="10 15" id="KW-0472">Membrane</keyword>
<dbReference type="GO" id="GO:0045259">
    <property type="term" value="C:proton-transporting ATP synthase complex"/>
    <property type="evidence" value="ECO:0007669"/>
    <property type="project" value="UniProtKB-KW"/>
</dbReference>
<dbReference type="Proteomes" id="UP000295351">
    <property type="component" value="Unassembled WGS sequence"/>
</dbReference>
<dbReference type="AlphaFoldDB" id="A0A4R2CVM8"/>
<evidence type="ECO:0000256" key="15">
    <source>
        <dbReference type="HAMAP-Rule" id="MF_01398"/>
    </source>
</evidence>
<evidence type="ECO:0000256" key="11">
    <source>
        <dbReference type="ARBA" id="ARBA00023310"/>
    </source>
</evidence>
<evidence type="ECO:0000256" key="6">
    <source>
        <dbReference type="ARBA" id="ARBA00022692"/>
    </source>
</evidence>
<dbReference type="GO" id="GO:0046933">
    <property type="term" value="F:proton-transporting ATP synthase activity, rotational mechanism"/>
    <property type="evidence" value="ECO:0007669"/>
    <property type="project" value="UniProtKB-UniRule"/>
</dbReference>
<evidence type="ECO:0000256" key="8">
    <source>
        <dbReference type="ARBA" id="ARBA00022989"/>
    </source>
</evidence>
<evidence type="ECO:0000256" key="3">
    <source>
        <dbReference type="ARBA" id="ARBA00022448"/>
    </source>
</evidence>
<dbReference type="RefSeq" id="WP_133034347.1">
    <property type="nucleotide sequence ID" value="NZ_BAABEI010000012.1"/>
</dbReference>
<dbReference type="GO" id="GO:0046961">
    <property type="term" value="F:proton-transporting ATPase activity, rotational mechanism"/>
    <property type="evidence" value="ECO:0007669"/>
    <property type="project" value="TreeGrafter"/>
</dbReference>
<accession>A0A4R2CVM8</accession>
<evidence type="ECO:0000313" key="19">
    <source>
        <dbReference type="EMBL" id="TCN45688.1"/>
    </source>
</evidence>
<reference evidence="19 20" key="1">
    <citation type="submission" date="2019-03" db="EMBL/GenBank/DDBJ databases">
        <title>Genomic Encyclopedia of Type Strains, Phase IV (KMG-IV): sequencing the most valuable type-strain genomes for metagenomic binning, comparative biology and taxonomic classification.</title>
        <authorList>
            <person name="Goeker M."/>
        </authorList>
    </citation>
    <scope>NUCLEOTIDE SEQUENCE [LARGE SCALE GENOMIC DNA]</scope>
    <source>
        <strain evidence="19 20">DSM 18401</strain>
    </source>
</reference>
<evidence type="ECO:0000256" key="10">
    <source>
        <dbReference type="ARBA" id="ARBA00023136"/>
    </source>
</evidence>
<keyword evidence="7 15" id="KW-0375">Hydrogen ion transport</keyword>
<dbReference type="HAMAP" id="MF_01398">
    <property type="entry name" value="ATP_synth_b_bprime"/>
    <property type="match status" value="1"/>
</dbReference>
<comment type="caution">
    <text evidence="19">The sequence shown here is derived from an EMBL/GenBank/DDBJ whole genome shotgun (WGS) entry which is preliminary data.</text>
</comment>
<proteinExistence type="inferred from homology"/>
<comment type="similarity">
    <text evidence="2 15 16">Belongs to the ATPase B chain family.</text>
</comment>
<feature type="coiled-coil region" evidence="17">
    <location>
        <begin position="106"/>
        <end position="177"/>
    </location>
</feature>
<evidence type="ECO:0000256" key="4">
    <source>
        <dbReference type="ARBA" id="ARBA00022475"/>
    </source>
</evidence>
<evidence type="ECO:0000256" key="5">
    <source>
        <dbReference type="ARBA" id="ARBA00022547"/>
    </source>
</evidence>
<evidence type="ECO:0000256" key="1">
    <source>
        <dbReference type="ARBA" id="ARBA00004377"/>
    </source>
</evidence>
<keyword evidence="5 15" id="KW-0138">CF(0)</keyword>
<evidence type="ECO:0000256" key="2">
    <source>
        <dbReference type="ARBA" id="ARBA00005513"/>
    </source>
</evidence>
<dbReference type="InterPro" id="IPR002146">
    <property type="entry name" value="ATP_synth_b/b'su_bac/chlpt"/>
</dbReference>
<evidence type="ECO:0000313" key="20">
    <source>
        <dbReference type="Proteomes" id="UP000295351"/>
    </source>
</evidence>
<evidence type="ECO:0000256" key="16">
    <source>
        <dbReference type="RuleBase" id="RU003848"/>
    </source>
</evidence>
<keyword evidence="8 15" id="KW-1133">Transmembrane helix</keyword>
<organism evidence="19 20">
    <name type="scientific">Shinella granuli</name>
    <dbReference type="NCBI Taxonomy" id="323621"/>
    <lineage>
        <taxon>Bacteria</taxon>
        <taxon>Pseudomonadati</taxon>
        <taxon>Pseudomonadota</taxon>
        <taxon>Alphaproteobacteria</taxon>
        <taxon>Hyphomicrobiales</taxon>
        <taxon>Rhizobiaceae</taxon>
        <taxon>Shinella</taxon>
    </lineage>
</organism>
<dbReference type="PANTHER" id="PTHR33445">
    <property type="entry name" value="ATP SYNTHASE SUBUNIT B', CHLOROPLASTIC"/>
    <property type="match status" value="1"/>
</dbReference>
<evidence type="ECO:0000256" key="9">
    <source>
        <dbReference type="ARBA" id="ARBA00023065"/>
    </source>
</evidence>
<evidence type="ECO:0000256" key="13">
    <source>
        <dbReference type="ARBA" id="ARBA00025614"/>
    </source>
</evidence>
<dbReference type="NCBIfam" id="NF006612">
    <property type="entry name" value="PRK09174.1"/>
    <property type="match status" value="1"/>
</dbReference>
<evidence type="ECO:0000256" key="12">
    <source>
        <dbReference type="ARBA" id="ARBA00025198"/>
    </source>
</evidence>
<keyword evidence="11 15" id="KW-0066">ATP synthesis</keyword>
<sequence>MSVTPASAESTPFEIAQAETPATSHETPADTHAAQPAGEVHTETGVAHGDEHATGVFPPFDQTTFASQLLWLAITFGLFYLLMSKVVIPRIGGILETRHDRIAQDLDEASRLKAEADAAIASYEQDLASARAKGNAIASTARDEAKAKADAERAKIEASLQDKIAGAEARIAEIKAKALADVGAIAEETTAALVEQLIGAKATKAEIASAVKTAAGE</sequence>
<dbReference type="EMBL" id="SLVX01000006">
    <property type="protein sequence ID" value="TCN45688.1"/>
    <property type="molecule type" value="Genomic_DNA"/>
</dbReference>
<protein>
    <recommendedName>
        <fullName evidence="15">ATP synthase subunit b</fullName>
    </recommendedName>
    <alternativeName>
        <fullName evidence="15">ATP synthase F(0) sector subunit b</fullName>
    </alternativeName>
    <alternativeName>
        <fullName evidence="15">ATPase subunit I</fullName>
    </alternativeName>
    <alternativeName>
        <fullName evidence="15">F-type ATPase subunit b</fullName>
        <shortName evidence="15">F-ATPase subunit b</shortName>
    </alternativeName>
</protein>
<feature type="transmembrane region" description="Helical" evidence="15">
    <location>
        <begin position="69"/>
        <end position="88"/>
    </location>
</feature>
<evidence type="ECO:0000256" key="17">
    <source>
        <dbReference type="SAM" id="Coils"/>
    </source>
</evidence>
<evidence type="ECO:0000256" key="7">
    <source>
        <dbReference type="ARBA" id="ARBA00022781"/>
    </source>
</evidence>
<evidence type="ECO:0000256" key="14">
    <source>
        <dbReference type="ARBA" id="ARBA00025830"/>
    </source>
</evidence>